<protein>
    <submittedName>
        <fullName evidence="1">Uncharacterized protein</fullName>
    </submittedName>
</protein>
<evidence type="ECO:0000313" key="2">
    <source>
        <dbReference type="Proteomes" id="UP000091857"/>
    </source>
</evidence>
<proteinExistence type="predicted"/>
<comment type="caution">
    <text evidence="1">The sequence shown here is derived from an EMBL/GenBank/DDBJ whole genome shotgun (WGS) entry which is preliminary data.</text>
</comment>
<gene>
    <name evidence="1" type="ORF">MANES_18G066500v8</name>
</gene>
<dbReference type="EMBL" id="CM004404">
    <property type="protein sequence ID" value="KAG8632926.1"/>
    <property type="molecule type" value="Genomic_DNA"/>
</dbReference>
<reference evidence="2" key="1">
    <citation type="journal article" date="2016" name="Nat. Biotechnol.">
        <title>Sequencing wild and cultivated cassava and related species reveals extensive interspecific hybridization and genetic diversity.</title>
        <authorList>
            <person name="Bredeson J.V."/>
            <person name="Lyons J.B."/>
            <person name="Prochnik S.E."/>
            <person name="Wu G.A."/>
            <person name="Ha C.M."/>
            <person name="Edsinger-Gonzales E."/>
            <person name="Grimwood J."/>
            <person name="Schmutz J."/>
            <person name="Rabbi I.Y."/>
            <person name="Egesi C."/>
            <person name="Nauluvula P."/>
            <person name="Lebot V."/>
            <person name="Ndunguru J."/>
            <person name="Mkamilo G."/>
            <person name="Bart R.S."/>
            <person name="Setter T.L."/>
            <person name="Gleadow R.M."/>
            <person name="Kulakow P."/>
            <person name="Ferguson M.E."/>
            <person name="Rounsley S."/>
            <person name="Rokhsar D.S."/>
        </authorList>
    </citation>
    <scope>NUCLEOTIDE SEQUENCE [LARGE SCALE GENOMIC DNA]</scope>
    <source>
        <strain evidence="2">cv. AM560-2</strain>
    </source>
</reference>
<keyword evidence="2" id="KW-1185">Reference proteome</keyword>
<name>A0ACB7FYM4_MANES</name>
<evidence type="ECO:0000313" key="1">
    <source>
        <dbReference type="EMBL" id="KAG8632926.1"/>
    </source>
</evidence>
<organism evidence="1 2">
    <name type="scientific">Manihot esculenta</name>
    <name type="common">Cassava</name>
    <name type="synonym">Jatropha manihot</name>
    <dbReference type="NCBI Taxonomy" id="3983"/>
    <lineage>
        <taxon>Eukaryota</taxon>
        <taxon>Viridiplantae</taxon>
        <taxon>Streptophyta</taxon>
        <taxon>Embryophyta</taxon>
        <taxon>Tracheophyta</taxon>
        <taxon>Spermatophyta</taxon>
        <taxon>Magnoliopsida</taxon>
        <taxon>eudicotyledons</taxon>
        <taxon>Gunneridae</taxon>
        <taxon>Pentapetalae</taxon>
        <taxon>rosids</taxon>
        <taxon>fabids</taxon>
        <taxon>Malpighiales</taxon>
        <taxon>Euphorbiaceae</taxon>
        <taxon>Crotonoideae</taxon>
        <taxon>Manihoteae</taxon>
        <taxon>Manihot</taxon>
    </lineage>
</organism>
<sequence>MATATVDASASNHHLNHLHAESLPLIDLRLLSQSELLSLSFCSSLRYSQNDGDVATPKIDRSVFNESAGSRKQTFSRLRLAPRNNSQFSSSPSIKSPIIPQTAEQGLDEENSQIISLLKSLFGGNSHSDEKEDSKNNYDNNLVSVPIQYNQFLGFPPTGSESLENVPISAANYGGETVMKQEFPTTIVDCTTKKRKRGRPRKNETSFYSNNNNIDKVIETERRQNERETIGVDGSKEKEGEMLMMNKNGMKMDLVTLGSTEDPYGEELAQRTVGMYTEAELVGFLQGLKGEWLTNRKKKMIVEASVLGNVLPSGWKLMLCIKKKASFFWIACRRYISPSGQQFMSCKEVSSYLLSSFGLQDASQPNFGHVDGNDRLIGIVSSGNAAELTLKDDKIGDEKQLGNYKCHKCTMAFDKSDDLLQHLLSSHHRTPKRLRHEMSMNEEVIIKNGKYECQFCHKSFEERHRYNGHLGNHIKDYFKRIEASSGFKTIQRSPVPPLVGVDPGVSKIQESVGIDMGTIAINSDIKINDGISSTAENYKIEENTTVESYSSKQDIVCSTTNDKAEKRNRVTDVAVENNVYQGAVSAISSKGNDSICKSSDEKNVECTIGRNNNLGSQEEGSQNCSLAVVGGNQSCAYDKNEDQVCVRLMEEQHKERGSDSGLIVPNSEEKTVDGKTIKDRQLFSTISCTTTDGRVLFGKEKLEHCSAQENVAINSKEKGSEACLVVSSGGYQRYGSVLNMHGLSTSTVGEMTHKMDSKVGLPSSLGFTCVSNNKVNQVSAITVNKPKLGEVDKSRNDVQAFGFGSNSTLAVEDMKTINDLESSYGSCSAFPSWNEQMSFTENNIKGNPSCTSKIHHQEKESQGSKLTLYAHRQCFGPENVIVNVSNGISEVPNQVQGTCYNNSEHRKDVHVLEGCVTNIELGRGSNFLLVPSANGLTFALKDDGVLNDTSKNFMQDRIFESNVTEPASDVQRHVNENYMTNIPCNTMDWSNHKGLKGLCDGEPLTGFDHGHREQEVDVAKSTMLENCSKNCQLVNSGNQHKFSLEDNVTGFYSCNLDEKKRASLDSSLCLSNSEQVWNVESNLNRISIGKAQEEPRLEDLNPRRNESVIGFSSHAQNSENVASGFMWRTDEENDLLGSFADNSSRLVHSSGCFPSYDVMSDKGETEFFGEKFSGISGFEGLRSGSMENMEYNFMNPHSDESRVFSYDADIAQGLDSSVWLDKEALPLFPKIASRRCICVWCRNEFHCEALETETQVGSMGSTCAACKAKFSGQFNLL</sequence>
<accession>A0ACB7FYM4</accession>
<dbReference type="Proteomes" id="UP000091857">
    <property type="component" value="Chromosome 18"/>
</dbReference>